<dbReference type="InParanoid" id="A0A067R097"/>
<keyword evidence="5" id="KW-0469">Meiosis</keyword>
<dbReference type="SUPFAM" id="SSF57903">
    <property type="entry name" value="FYVE/PHD zinc finger"/>
    <property type="match status" value="1"/>
</dbReference>
<comment type="subcellular location">
    <subcellularLocation>
        <location evidence="2">Chromosome</location>
    </subcellularLocation>
    <subcellularLocation>
        <location evidence="1">Nucleus</location>
    </subcellularLocation>
</comment>
<dbReference type="Pfam" id="PF02301">
    <property type="entry name" value="HORMA"/>
    <property type="match status" value="1"/>
</dbReference>
<evidence type="ECO:0000256" key="6">
    <source>
        <dbReference type="SAM" id="MobiDB-lite"/>
    </source>
</evidence>
<dbReference type="PANTHER" id="PTHR48225:SF7">
    <property type="entry name" value="MEIOSIS-SPECIFIC PROTEIN HOP1"/>
    <property type="match status" value="1"/>
</dbReference>
<reference evidence="8 9" key="1">
    <citation type="journal article" date="2014" name="Nat. Commun.">
        <title>Molecular traces of alternative social organization in a termite genome.</title>
        <authorList>
            <person name="Terrapon N."/>
            <person name="Li C."/>
            <person name="Robertson H.M."/>
            <person name="Ji L."/>
            <person name="Meng X."/>
            <person name="Booth W."/>
            <person name="Chen Z."/>
            <person name="Childers C.P."/>
            <person name="Glastad K.M."/>
            <person name="Gokhale K."/>
            <person name="Gowin J."/>
            <person name="Gronenberg W."/>
            <person name="Hermansen R.A."/>
            <person name="Hu H."/>
            <person name="Hunt B.G."/>
            <person name="Huylmans A.K."/>
            <person name="Khalil S.M."/>
            <person name="Mitchell R.D."/>
            <person name="Munoz-Torres M.C."/>
            <person name="Mustard J.A."/>
            <person name="Pan H."/>
            <person name="Reese J.T."/>
            <person name="Scharf M.E."/>
            <person name="Sun F."/>
            <person name="Vogel H."/>
            <person name="Xiao J."/>
            <person name="Yang W."/>
            <person name="Yang Z."/>
            <person name="Yang Z."/>
            <person name="Zhou J."/>
            <person name="Zhu J."/>
            <person name="Brent C.S."/>
            <person name="Elsik C.G."/>
            <person name="Goodisman M.A."/>
            <person name="Liberles D.A."/>
            <person name="Roe R.M."/>
            <person name="Vargo E.L."/>
            <person name="Vilcinskas A."/>
            <person name="Wang J."/>
            <person name="Bornberg-Bauer E."/>
            <person name="Korb J."/>
            <person name="Zhang G."/>
            <person name="Liebig J."/>
        </authorList>
    </citation>
    <scope>NUCLEOTIDE SEQUENCE [LARGE SCALE GENOMIC DNA]</scope>
    <source>
        <tissue evidence="8">Whole organism</tissue>
    </source>
</reference>
<dbReference type="OMA" id="CAICKYW"/>
<dbReference type="PANTHER" id="PTHR48225">
    <property type="entry name" value="HORMA DOMAIN-CONTAINING PROTEIN 1"/>
    <property type="match status" value="1"/>
</dbReference>
<dbReference type="Pfam" id="PF20826">
    <property type="entry name" value="PHD_5"/>
    <property type="match status" value="1"/>
</dbReference>
<dbReference type="Gene3D" id="3.30.900.10">
    <property type="entry name" value="HORMA domain"/>
    <property type="match status" value="1"/>
</dbReference>
<evidence type="ECO:0000259" key="7">
    <source>
        <dbReference type="PROSITE" id="PS50815"/>
    </source>
</evidence>
<dbReference type="AlphaFoldDB" id="A0A067R097"/>
<evidence type="ECO:0000256" key="3">
    <source>
        <dbReference type="ARBA" id="ARBA00022454"/>
    </source>
</evidence>
<keyword evidence="9" id="KW-1185">Reference proteome</keyword>
<feature type="region of interest" description="Disordered" evidence="6">
    <location>
        <begin position="246"/>
        <end position="269"/>
    </location>
</feature>
<name>A0A067R097_ZOONE</name>
<feature type="domain" description="HORMA" evidence="7">
    <location>
        <begin position="28"/>
        <end position="237"/>
    </location>
</feature>
<dbReference type="InterPro" id="IPR013083">
    <property type="entry name" value="Znf_RING/FYVE/PHD"/>
</dbReference>
<dbReference type="EMBL" id="KK852832">
    <property type="protein sequence ID" value="KDR15312.1"/>
    <property type="molecule type" value="Genomic_DNA"/>
</dbReference>
<evidence type="ECO:0000256" key="5">
    <source>
        <dbReference type="ARBA" id="ARBA00023254"/>
    </source>
</evidence>
<evidence type="ECO:0000313" key="8">
    <source>
        <dbReference type="EMBL" id="KDR15312.1"/>
    </source>
</evidence>
<evidence type="ECO:0000313" key="9">
    <source>
        <dbReference type="Proteomes" id="UP000027135"/>
    </source>
</evidence>
<evidence type="ECO:0000256" key="4">
    <source>
        <dbReference type="ARBA" id="ARBA00023242"/>
    </source>
</evidence>
<dbReference type="GO" id="GO:0005634">
    <property type="term" value="C:nucleus"/>
    <property type="evidence" value="ECO:0007669"/>
    <property type="project" value="UniProtKB-SubCell"/>
</dbReference>
<dbReference type="InterPro" id="IPR003511">
    <property type="entry name" value="HORMA_dom"/>
</dbReference>
<dbReference type="InterPro" id="IPR011011">
    <property type="entry name" value="Znf_FYVE_PHD"/>
</dbReference>
<proteinExistence type="predicted"/>
<sequence>MATAQLRRLKEATDMWSSIMPNPTVSILQSESFVKKLVALGISNVTYLRAVFPEEAYVDRQLEGIRLKILRDDGTCPAAAQVIAWLKSAFDAFSKKYLHQLILAVHAQGSSPDNTLETYTFHFTYKGDDLSGCSILRKDNKTKEEVVSEMGCSLTEIRRSTLEMLRTTVQLTQSLPILPDKCGISMKLLYYEDVTPQDYEPPGFHAVENSAFIFPSESLSCKLGEVFTPFHTLKFNAKMETTKLENLKEDRSSSHSSHKIPVKDPEKKSVIRNTIQLQEQALSVKSQPTERVQNTHTDSINDDDNETADSVMTEDFIPSTQLVDVTKSIVQSHLTQPTENVAVPSCSLAQPASGLTLEVLSGVDVTPTDVREHGIRCACGIEVDSGLMVHCKFCNHWQHGACYGLHKESDISADHVCEVCHEPEKNQQCTDLKLLALSVPQRKEVCLYRRTLACIRLCRVTPSFISEELDVSEDIAQLLFEHLEMDGILRSTRTKGTPRYINQKVLKNELLPRYFGPTADLRSHKYNFKFHDTMDNNAKDLKEMTLSPKASDRHRQKRARVNKMELVIEDDEKPARKYQKTSQAHIIL</sequence>
<dbReference type="OrthoDB" id="1928087at2759"/>
<keyword evidence="3" id="KW-0158">Chromosome</keyword>
<dbReference type="eggNOG" id="KOG4652">
    <property type="taxonomic scope" value="Eukaryota"/>
</dbReference>
<dbReference type="Proteomes" id="UP000027135">
    <property type="component" value="Unassembled WGS sequence"/>
</dbReference>
<keyword evidence="4" id="KW-0539">Nucleus</keyword>
<accession>A0A067R097</accession>
<dbReference type="PROSITE" id="PS50815">
    <property type="entry name" value="HORMA"/>
    <property type="match status" value="1"/>
</dbReference>
<dbReference type="InterPro" id="IPR036570">
    <property type="entry name" value="HORMA_dom_sf"/>
</dbReference>
<dbReference type="eggNOG" id="KOG1844">
    <property type="taxonomic scope" value="Eukaryota"/>
</dbReference>
<dbReference type="GO" id="GO:0051321">
    <property type="term" value="P:meiotic cell cycle"/>
    <property type="evidence" value="ECO:0007669"/>
    <property type="project" value="UniProtKB-KW"/>
</dbReference>
<dbReference type="GO" id="GO:0005694">
    <property type="term" value="C:chromosome"/>
    <property type="evidence" value="ECO:0007669"/>
    <property type="project" value="UniProtKB-SubCell"/>
</dbReference>
<dbReference type="InterPro" id="IPR051294">
    <property type="entry name" value="HORMA_MeioticProgression"/>
</dbReference>
<feature type="region of interest" description="Disordered" evidence="6">
    <location>
        <begin position="281"/>
        <end position="306"/>
    </location>
</feature>
<dbReference type="Gene3D" id="3.30.40.10">
    <property type="entry name" value="Zinc/RING finger domain, C3HC4 (zinc finger)"/>
    <property type="match status" value="1"/>
</dbReference>
<protein>
    <submittedName>
        <fullName evidence="8">HORMA domain-containing protein 1</fullName>
    </submittedName>
</protein>
<evidence type="ECO:0000256" key="1">
    <source>
        <dbReference type="ARBA" id="ARBA00004123"/>
    </source>
</evidence>
<gene>
    <name evidence="8" type="ORF">L798_10881</name>
</gene>
<evidence type="ECO:0000256" key="2">
    <source>
        <dbReference type="ARBA" id="ARBA00004286"/>
    </source>
</evidence>
<feature type="compositionally biased region" description="Polar residues" evidence="6">
    <location>
        <begin position="281"/>
        <end position="298"/>
    </location>
</feature>
<dbReference type="STRING" id="136037.A0A067R097"/>
<organism evidence="8 9">
    <name type="scientific">Zootermopsis nevadensis</name>
    <name type="common">Dampwood termite</name>
    <dbReference type="NCBI Taxonomy" id="136037"/>
    <lineage>
        <taxon>Eukaryota</taxon>
        <taxon>Metazoa</taxon>
        <taxon>Ecdysozoa</taxon>
        <taxon>Arthropoda</taxon>
        <taxon>Hexapoda</taxon>
        <taxon>Insecta</taxon>
        <taxon>Pterygota</taxon>
        <taxon>Neoptera</taxon>
        <taxon>Polyneoptera</taxon>
        <taxon>Dictyoptera</taxon>
        <taxon>Blattodea</taxon>
        <taxon>Blattoidea</taxon>
        <taxon>Termitoidae</taxon>
        <taxon>Termopsidae</taxon>
        <taxon>Zootermopsis</taxon>
    </lineage>
</organism>
<dbReference type="SUPFAM" id="SSF56019">
    <property type="entry name" value="The spindle assembly checkpoint protein mad2"/>
    <property type="match status" value="1"/>
</dbReference>